<gene>
    <name evidence="1" type="ORF">RIMI_LOCUS12790567</name>
</gene>
<accession>A0ABN9LV72</accession>
<dbReference type="PANTHER" id="PTHR45865">
    <property type="entry name" value="E3 UBIQUITIN-PROTEIN LIGASE SHPRH FAMILY MEMBER"/>
    <property type="match status" value="1"/>
</dbReference>
<evidence type="ECO:0000313" key="1">
    <source>
        <dbReference type="EMBL" id="CAJ0949874.1"/>
    </source>
</evidence>
<keyword evidence="2" id="KW-1185">Reference proteome</keyword>
<dbReference type="EMBL" id="CAUEEQ010030823">
    <property type="protein sequence ID" value="CAJ0949874.1"/>
    <property type="molecule type" value="Genomic_DNA"/>
</dbReference>
<comment type="caution">
    <text evidence="1">The sequence shown here is derived from an EMBL/GenBank/DDBJ whole genome shotgun (WGS) entry which is preliminary data.</text>
</comment>
<name>A0ABN9LV72_9NEOB</name>
<reference evidence="1" key="1">
    <citation type="submission" date="2023-07" db="EMBL/GenBank/DDBJ databases">
        <authorList>
            <person name="Stuckert A."/>
        </authorList>
    </citation>
    <scope>NUCLEOTIDE SEQUENCE</scope>
</reference>
<proteinExistence type="predicted"/>
<organism evidence="1 2">
    <name type="scientific">Ranitomeya imitator</name>
    <name type="common">mimic poison frog</name>
    <dbReference type="NCBI Taxonomy" id="111125"/>
    <lineage>
        <taxon>Eukaryota</taxon>
        <taxon>Metazoa</taxon>
        <taxon>Chordata</taxon>
        <taxon>Craniata</taxon>
        <taxon>Vertebrata</taxon>
        <taxon>Euteleostomi</taxon>
        <taxon>Amphibia</taxon>
        <taxon>Batrachia</taxon>
        <taxon>Anura</taxon>
        <taxon>Neobatrachia</taxon>
        <taxon>Hyloidea</taxon>
        <taxon>Dendrobatidae</taxon>
        <taxon>Dendrobatinae</taxon>
        <taxon>Ranitomeya</taxon>
    </lineage>
</organism>
<protein>
    <submittedName>
        <fullName evidence="1">Uncharacterized protein</fullName>
    </submittedName>
</protein>
<dbReference type="PANTHER" id="PTHR45865:SF1">
    <property type="entry name" value="E3 UBIQUITIN-PROTEIN LIGASE SHPRH"/>
    <property type="match status" value="1"/>
</dbReference>
<evidence type="ECO:0000313" key="2">
    <source>
        <dbReference type="Proteomes" id="UP001176940"/>
    </source>
</evidence>
<dbReference type="InterPro" id="IPR052583">
    <property type="entry name" value="ATP-helicase/E3_Ub-Ligase"/>
</dbReference>
<sequence length="175" mass="20596">MQSGGYRRTEKEKVMDEALGSMELPSLVFLSVCILHPKCRHDCCFTLDANKVGIYLLEACLSKPEFLSEGHRRLKKSCIIIQKLMEKFHDFAIPDISDDNEEESDQELERQNIEELYDHVRQIHQREEQVLCEDVQHPALIPVLRPYQNEAVNWMLQRENFKNVPSNGRYHDHFL</sequence>
<dbReference type="Proteomes" id="UP001176940">
    <property type="component" value="Unassembled WGS sequence"/>
</dbReference>